<dbReference type="CDD" id="cd14948">
    <property type="entry name" value="BACON"/>
    <property type="match status" value="1"/>
</dbReference>
<proteinExistence type="predicted"/>
<evidence type="ECO:0000313" key="1">
    <source>
        <dbReference type="EMBL" id="MPL91117.1"/>
    </source>
</evidence>
<name>A0A644VIQ4_9ZZZZ</name>
<dbReference type="Gene3D" id="2.60.40.10">
    <property type="entry name" value="Immunoglobulins"/>
    <property type="match status" value="1"/>
</dbReference>
<dbReference type="InterPro" id="IPR013783">
    <property type="entry name" value="Ig-like_fold"/>
</dbReference>
<protein>
    <recommendedName>
        <fullName evidence="2">BACON domain-containing protein</fullName>
    </recommendedName>
</protein>
<dbReference type="AlphaFoldDB" id="A0A644VIQ4"/>
<sequence length="278" mass="30582">MNYQTQKITKIKWITVCLSIACIFQMSSCKEESIDAAYFVLVDDNNGTYVRDISIYPNGGVRTFTLVSNRDWEISYDEMPWIEISPTSGHGVSTISITTTPNESLDEDSIYVSIKNNTLLVIDKLKVKRRNYLATYKGNISVSSPIEGICTTCSPPSSNVTDIAAISVLDSVNNKITLNFSATFRLSKSFTMDLKFEGNMQTVTENQEVKFVYRGVGTFDLTPLGEIINDPSVSGVKNTVIEAELKGGLLTFQAVIDPGADGSVTQNVSTLITFEGNR</sequence>
<dbReference type="InterPro" id="IPR024361">
    <property type="entry name" value="BACON"/>
</dbReference>
<dbReference type="EMBL" id="VSSQ01000321">
    <property type="protein sequence ID" value="MPL91117.1"/>
    <property type="molecule type" value="Genomic_DNA"/>
</dbReference>
<reference evidence="1" key="1">
    <citation type="submission" date="2019-08" db="EMBL/GenBank/DDBJ databases">
        <authorList>
            <person name="Kucharzyk K."/>
            <person name="Murdoch R.W."/>
            <person name="Higgins S."/>
            <person name="Loffler F."/>
        </authorList>
    </citation>
    <scope>NUCLEOTIDE SEQUENCE</scope>
</reference>
<comment type="caution">
    <text evidence="1">The sequence shown here is derived from an EMBL/GenBank/DDBJ whole genome shotgun (WGS) entry which is preliminary data.</text>
</comment>
<organism evidence="1">
    <name type="scientific">bioreactor metagenome</name>
    <dbReference type="NCBI Taxonomy" id="1076179"/>
    <lineage>
        <taxon>unclassified sequences</taxon>
        <taxon>metagenomes</taxon>
        <taxon>ecological metagenomes</taxon>
    </lineage>
</organism>
<accession>A0A644VIQ4</accession>
<gene>
    <name evidence="1" type="ORF">SDC9_37180</name>
</gene>
<evidence type="ECO:0008006" key="2">
    <source>
        <dbReference type="Google" id="ProtNLM"/>
    </source>
</evidence>